<evidence type="ECO:0000313" key="1">
    <source>
        <dbReference type="EMBL" id="MBM6921811.1"/>
    </source>
</evidence>
<dbReference type="EMBL" id="JACJKY010000027">
    <property type="protein sequence ID" value="MBM6921811.1"/>
    <property type="molecule type" value="Genomic_DNA"/>
</dbReference>
<organism evidence="1 2">
    <name type="scientific">Merdimmobilis hominis</name>
    <dbReference type="NCBI Taxonomy" id="2897707"/>
    <lineage>
        <taxon>Bacteria</taxon>
        <taxon>Bacillati</taxon>
        <taxon>Bacillota</taxon>
        <taxon>Clostridia</taxon>
        <taxon>Eubacteriales</taxon>
        <taxon>Oscillospiraceae</taxon>
        <taxon>Merdimmobilis</taxon>
    </lineage>
</organism>
<dbReference type="RefSeq" id="WP_204448118.1">
    <property type="nucleotide sequence ID" value="NZ_JACJKY010000027.1"/>
</dbReference>
<protein>
    <recommendedName>
        <fullName evidence="3">Uracil-DNA glycosylase-like domain-containing protein</fullName>
    </recommendedName>
</protein>
<name>A0A938X7V7_9FIRM</name>
<evidence type="ECO:0000313" key="2">
    <source>
        <dbReference type="Proteomes" id="UP000774750"/>
    </source>
</evidence>
<accession>A0A938X7V7</accession>
<gene>
    <name evidence="1" type="ORF">H6A12_11690</name>
</gene>
<keyword evidence="2" id="KW-1185">Reference proteome</keyword>
<comment type="caution">
    <text evidence="1">The sequence shown here is derived from an EMBL/GenBank/DDBJ whole genome shotgun (WGS) entry which is preliminary data.</text>
</comment>
<dbReference type="AlphaFoldDB" id="A0A938X7V7"/>
<evidence type="ECO:0008006" key="3">
    <source>
        <dbReference type="Google" id="ProtNLM"/>
    </source>
</evidence>
<dbReference type="Proteomes" id="UP000774750">
    <property type="component" value="Unassembled WGS sequence"/>
</dbReference>
<reference evidence="1" key="1">
    <citation type="submission" date="2020-08" db="EMBL/GenBank/DDBJ databases">
        <authorList>
            <person name="Cejkova D."/>
            <person name="Kubasova T."/>
            <person name="Jahodarova E."/>
            <person name="Rychlik I."/>
        </authorList>
    </citation>
    <scope>NUCLEOTIDE SEQUENCE</scope>
    <source>
        <strain evidence="1">An559</strain>
    </source>
</reference>
<proteinExistence type="predicted"/>
<sequence length="238" mass="28948">MCKTYLEEQRQKLLQVYWLWEQTLCPLLRTKAFSYPYYLNIPDHWYESTYRILIVGEEGRGKKQYDLPIEKVQEWIQGYLSAQLNGEDRTKRYKKNGSRFWRRVQEIDRLFEGISHSIVWTNLDKIHHSGTQKCTLSKRERERLHNISILSKEIEILNPTHVIYFGWYGYSLQQELPDVCNKLYPKGLSDHSEWKTEKMAKYVVDGRHHIFTYHPNWRRRPKDYEEKFLNLLRQTITD</sequence>
<reference evidence="1" key="2">
    <citation type="journal article" date="2021" name="Sci. Rep.">
        <title>The distribution of antibiotic resistance genes in chicken gut microbiota commensals.</title>
        <authorList>
            <person name="Juricova H."/>
            <person name="Matiasovicova J."/>
            <person name="Kubasova T."/>
            <person name="Cejkova D."/>
            <person name="Rychlik I."/>
        </authorList>
    </citation>
    <scope>NUCLEOTIDE SEQUENCE</scope>
    <source>
        <strain evidence="1">An559</strain>
    </source>
</reference>